<dbReference type="PATRIC" id="fig|679935.3.peg.2628"/>
<evidence type="ECO:0000313" key="2">
    <source>
        <dbReference type="EMBL" id="AFL78972.1"/>
    </source>
</evidence>
<dbReference type="HOGENOM" id="CLU_586139_0_0_10"/>
<dbReference type="STRING" id="679935.Alfi_2712"/>
<keyword evidence="1" id="KW-0472">Membrane</keyword>
<dbReference type="PROSITE" id="PS51257">
    <property type="entry name" value="PROKAR_LIPOPROTEIN"/>
    <property type="match status" value="1"/>
</dbReference>
<dbReference type="EMBL" id="CP003274">
    <property type="protein sequence ID" value="AFL78972.1"/>
    <property type="molecule type" value="Genomic_DNA"/>
</dbReference>
<dbReference type="KEGG" id="afd:Alfi_2712"/>
<dbReference type="AlphaFoldDB" id="I3YPQ4"/>
<evidence type="ECO:0000313" key="3">
    <source>
        <dbReference type="Proteomes" id="UP000006052"/>
    </source>
</evidence>
<reference evidence="3" key="1">
    <citation type="journal article" date="2013" name="Stand. Genomic Sci.">
        <title>Complete genome sequence of the bile-resistant pigment-producing anaerobe Alistipes finegoldii type strain (AHN2437(T)).</title>
        <authorList>
            <person name="Mavromatis K."/>
            <person name="Stackebrandt E."/>
            <person name="Munk C."/>
            <person name="Lapidus A."/>
            <person name="Nolan M."/>
            <person name="Lucas S."/>
            <person name="Hammon N."/>
            <person name="Deshpande S."/>
            <person name="Cheng J.F."/>
            <person name="Tapia R."/>
            <person name="Goodwin L.A."/>
            <person name="Pitluck S."/>
            <person name="Liolios K."/>
            <person name="Pagani I."/>
            <person name="Ivanova N."/>
            <person name="Mikhailova N."/>
            <person name="Huntemann M."/>
            <person name="Pati A."/>
            <person name="Chen A."/>
            <person name="Palaniappan K."/>
            <person name="Land M."/>
            <person name="Hauser L."/>
            <person name="Rohde M."/>
            <person name="Gronow S."/>
            <person name="Goker M."/>
            <person name="Detter J.C."/>
            <person name="Bristow J."/>
            <person name="Eisen J.A."/>
            <person name="Markowitz V."/>
            <person name="Hugenholtz P."/>
            <person name="Kyrpides N.C."/>
            <person name="Klenk H.P."/>
            <person name="Woyke T."/>
        </authorList>
    </citation>
    <scope>NUCLEOTIDE SEQUENCE</scope>
    <source>
        <strain evidence="3">DSM 17242 / JCM 16770 / AHN 2437 / CCUG 46020 / CIP 107999</strain>
    </source>
</reference>
<keyword evidence="1" id="KW-0812">Transmembrane</keyword>
<accession>I3YPQ4</accession>
<keyword evidence="1" id="KW-1133">Transmembrane helix</keyword>
<dbReference type="eggNOG" id="ENOG502Z7P9">
    <property type="taxonomic scope" value="Bacteria"/>
</dbReference>
<protein>
    <submittedName>
        <fullName evidence="2">Uncharacterized protein</fullName>
    </submittedName>
</protein>
<dbReference type="Pfam" id="PF17236">
    <property type="entry name" value="SU10_MCP"/>
    <property type="match status" value="1"/>
</dbReference>
<organism evidence="2 3">
    <name type="scientific">Alistipes finegoldii (strain DSM 17242 / JCM 16770 / CCUG 46020 / CIP 107999 / KCTC 15236 / AHN 2437)</name>
    <dbReference type="NCBI Taxonomy" id="679935"/>
    <lineage>
        <taxon>Bacteria</taxon>
        <taxon>Pseudomonadati</taxon>
        <taxon>Bacteroidota</taxon>
        <taxon>Bacteroidia</taxon>
        <taxon>Bacteroidales</taxon>
        <taxon>Rikenellaceae</taxon>
        <taxon>Alistipes</taxon>
    </lineage>
</organism>
<dbReference type="RefSeq" id="WP_014776185.1">
    <property type="nucleotide sequence ID" value="NC_018011.1"/>
</dbReference>
<dbReference type="Proteomes" id="UP000006052">
    <property type="component" value="Chromosome"/>
</dbReference>
<name>I3YPQ4_ALIFI</name>
<gene>
    <name evidence="2" type="ordered locus">Alfi_2712</name>
</gene>
<feature type="transmembrane region" description="Helical" evidence="1">
    <location>
        <begin position="6"/>
        <end position="23"/>
    </location>
</feature>
<evidence type="ECO:0000256" key="1">
    <source>
        <dbReference type="SAM" id="Phobius"/>
    </source>
</evidence>
<dbReference type="InterPro" id="IPR035198">
    <property type="entry name" value="SU10_MCP"/>
</dbReference>
<proteinExistence type="predicted"/>
<sequence length="466" mass="51139">MKINKFLYGVLAICGCVVSVYLFRELLAFFSPDDLGTTLMAVSGAAATAGETMRGTVTTTKPAKADGTVDDQDINRPTISKKITKINPSLFPMDTLLRELENVPCSSFEYQYYSVRGRGVQSKVKTAYTVTAGSESGAKQINVINAHIFSQDGNVLFPTMNVDDTTKVATPVASGGFSLNPLICHIVATDSIAQDKITIYPINAAVLPALPADTPIYRLGVAKHENAGMSEDPSQMPYSDSNYCQIHMTTVSEGLYQRLSEKEVNFGILDMREQALLDFRMTNEADALFGVKERFVDPVTRKVKYMSDGLVRKIEKHLDMGAESKISNDLLYGWCSDVFCGNNGSERRIMFYGKDFGRQMAGASTVQKQLEAGSTEVVFGITFHRISTPDGELLMKPHDLLNEYGYSKAAIVIDPANVYRAIQKPLEATELDRDKTGLSRSSDVRIDESHTLAVTNPDAHALLTVK</sequence>